<dbReference type="SMART" id="SM00398">
    <property type="entry name" value="HMG"/>
    <property type="match status" value="1"/>
</dbReference>
<dbReference type="PANTHER" id="PTHR45789">
    <property type="entry name" value="FI18025P1"/>
    <property type="match status" value="1"/>
</dbReference>
<protein>
    <recommendedName>
        <fullName evidence="5">HMG box domain-containing protein</fullName>
    </recommendedName>
</protein>
<feature type="compositionally biased region" description="Low complexity" evidence="4">
    <location>
        <begin position="323"/>
        <end position="341"/>
    </location>
</feature>
<evidence type="ECO:0000259" key="5">
    <source>
        <dbReference type="PROSITE" id="PS50118"/>
    </source>
</evidence>
<keyword evidence="1 3" id="KW-0238">DNA-binding</keyword>
<evidence type="ECO:0000256" key="4">
    <source>
        <dbReference type="SAM" id="MobiDB-lite"/>
    </source>
</evidence>
<dbReference type="Proteomes" id="UP001497453">
    <property type="component" value="Chromosome 11"/>
</dbReference>
<feature type="region of interest" description="Disordered" evidence="4">
    <location>
        <begin position="187"/>
        <end position="211"/>
    </location>
</feature>
<feature type="region of interest" description="Disordered" evidence="4">
    <location>
        <begin position="1"/>
        <end position="22"/>
    </location>
</feature>
<dbReference type="InterPro" id="IPR051356">
    <property type="entry name" value="SOX/SOX-like_TF"/>
</dbReference>
<name>A0ABP1CTA6_9APHY</name>
<dbReference type="SUPFAM" id="SSF47095">
    <property type="entry name" value="HMG-box"/>
    <property type="match status" value="1"/>
</dbReference>
<feature type="compositionally biased region" description="Basic and acidic residues" evidence="4">
    <location>
        <begin position="200"/>
        <end position="211"/>
    </location>
</feature>
<dbReference type="PROSITE" id="PS50118">
    <property type="entry name" value="HMG_BOX_2"/>
    <property type="match status" value="1"/>
</dbReference>
<dbReference type="EMBL" id="OZ037954">
    <property type="protein sequence ID" value="CAL1698916.1"/>
    <property type="molecule type" value="Genomic_DNA"/>
</dbReference>
<dbReference type="InterPro" id="IPR036910">
    <property type="entry name" value="HMG_box_dom_sf"/>
</dbReference>
<feature type="DNA-binding region" description="HMG box" evidence="3">
    <location>
        <begin position="89"/>
        <end position="177"/>
    </location>
</feature>
<organism evidence="6 7">
    <name type="scientific">Somion occarium</name>
    <dbReference type="NCBI Taxonomy" id="3059160"/>
    <lineage>
        <taxon>Eukaryota</taxon>
        <taxon>Fungi</taxon>
        <taxon>Dikarya</taxon>
        <taxon>Basidiomycota</taxon>
        <taxon>Agaricomycotina</taxon>
        <taxon>Agaricomycetes</taxon>
        <taxon>Polyporales</taxon>
        <taxon>Cerrenaceae</taxon>
        <taxon>Somion</taxon>
    </lineage>
</organism>
<evidence type="ECO:0000313" key="7">
    <source>
        <dbReference type="Proteomes" id="UP001497453"/>
    </source>
</evidence>
<dbReference type="InterPro" id="IPR009071">
    <property type="entry name" value="HMG_box_dom"/>
</dbReference>
<evidence type="ECO:0000256" key="2">
    <source>
        <dbReference type="ARBA" id="ARBA00023242"/>
    </source>
</evidence>
<reference evidence="7" key="1">
    <citation type="submission" date="2024-04" db="EMBL/GenBank/DDBJ databases">
        <authorList>
            <person name="Shaw F."/>
            <person name="Minotto A."/>
        </authorList>
    </citation>
    <scope>NUCLEOTIDE SEQUENCE [LARGE SCALE GENOMIC DNA]</scope>
</reference>
<gene>
    <name evidence="6" type="ORF">GFSPODELE1_LOCUS2402</name>
</gene>
<accession>A0ABP1CTA6</accession>
<dbReference type="CDD" id="cd01389">
    <property type="entry name" value="HMG-box_ROX1-like"/>
    <property type="match status" value="1"/>
</dbReference>
<feature type="domain" description="HMG box" evidence="5">
    <location>
        <begin position="89"/>
        <end position="177"/>
    </location>
</feature>
<dbReference type="PANTHER" id="PTHR45789:SF2">
    <property type="entry name" value="FI18025P1"/>
    <property type="match status" value="1"/>
</dbReference>
<dbReference type="Gene3D" id="1.10.30.10">
    <property type="entry name" value="High mobility group box domain"/>
    <property type="match status" value="1"/>
</dbReference>
<feature type="region of interest" description="Disordered" evidence="4">
    <location>
        <begin position="318"/>
        <end position="341"/>
    </location>
</feature>
<sequence length="614" mass="66995">MTAFCDQDALLPEVDDDDGMPPLVDNPYPPMTFTFAMNMTPITYGTSPGSFEVVPETTPQSKFIYSPPSSPILEPMKSSHAKKRDASYIPRPPNAFILFRSSFIRAQHIPGKIEGNHSALSKIIGACSFSLSHGIYQCILLFLGKCWKALPREEREVWEAKAIVAQAEHRKKYPDWRFRPSANALAKVKDGPRRRNNRKGRGEAEKGERNREKRCAKIADLLVAGKKGSDLQVAIEAYDCETGESKNVKEENGGVVVMKVQEQEISSVANVMVPQVSPVNANATLDINTARKEIRSYTPDVYHDGRFKTSLTSMFRRSASAPASQTRNSTSSTNASSSIEASLPPPVACDFASFSASAQTPDVEFSPQPRVVGDITPVSTMTSTSIKDVNRADSLLPSVPGFTTVLTDSSQVCGGVYPIQCPDTYEHPSFDINTSLSPCSPAPTTPAFEPDFDEVSTPAQSPIAFDFAVQGTGDYVDSPHVTPDSPFGVGETISSNCGDHYSDLLSHNQSSYSSLKGWAGDATSKRSFACANSWVGTLPVAQQPMIYDPDRVMKDAFAAATVSYEEWGLGSSAQLSLQYPDRSFEDLQSLQHYAQGWQDLAMATGNYDDQYQLL</sequence>
<keyword evidence="2 3" id="KW-0539">Nucleus</keyword>
<evidence type="ECO:0000256" key="1">
    <source>
        <dbReference type="ARBA" id="ARBA00023125"/>
    </source>
</evidence>
<keyword evidence="7" id="KW-1185">Reference proteome</keyword>
<evidence type="ECO:0000256" key="3">
    <source>
        <dbReference type="PROSITE-ProRule" id="PRU00267"/>
    </source>
</evidence>
<proteinExistence type="predicted"/>
<evidence type="ECO:0000313" key="6">
    <source>
        <dbReference type="EMBL" id="CAL1698916.1"/>
    </source>
</evidence>